<keyword evidence="1" id="KW-0433">Leucine-rich repeat</keyword>
<dbReference type="EMBL" id="VXIV02000853">
    <property type="protein sequence ID" value="KAF6035598.1"/>
    <property type="molecule type" value="Genomic_DNA"/>
</dbReference>
<keyword evidence="4" id="KW-1185">Reference proteome</keyword>
<dbReference type="SMART" id="SM00369">
    <property type="entry name" value="LRR_TYP"/>
    <property type="match status" value="2"/>
</dbReference>
<name>A0A7J7KD98_BUGNE</name>
<reference evidence="3" key="1">
    <citation type="submission" date="2020-06" db="EMBL/GenBank/DDBJ databases">
        <title>Draft genome of Bugula neritina, a colonial animal packing powerful symbionts and potential medicines.</title>
        <authorList>
            <person name="Rayko M."/>
        </authorList>
    </citation>
    <scope>NUCLEOTIDE SEQUENCE [LARGE SCALE GENOMIC DNA]</scope>
    <source>
        <strain evidence="3">Kwan_BN1</strain>
    </source>
</reference>
<evidence type="ECO:0000313" key="3">
    <source>
        <dbReference type="EMBL" id="KAF6035598.1"/>
    </source>
</evidence>
<dbReference type="Gene3D" id="3.80.10.10">
    <property type="entry name" value="Ribonuclease Inhibitor"/>
    <property type="match status" value="1"/>
</dbReference>
<gene>
    <name evidence="3" type="ORF">EB796_006084</name>
</gene>
<evidence type="ECO:0000313" key="4">
    <source>
        <dbReference type="Proteomes" id="UP000593567"/>
    </source>
</evidence>
<comment type="caution">
    <text evidence="3">The sequence shown here is derived from an EMBL/GenBank/DDBJ whole genome shotgun (WGS) entry which is preliminary data.</text>
</comment>
<dbReference type="Pfam" id="PF13855">
    <property type="entry name" value="LRR_8"/>
    <property type="match status" value="1"/>
</dbReference>
<dbReference type="AlphaFoldDB" id="A0A7J7KD98"/>
<evidence type="ECO:0000256" key="2">
    <source>
        <dbReference type="ARBA" id="ARBA00022737"/>
    </source>
</evidence>
<sequence length="297" mass="33675">MAPFFVYIIAGAVSAIIKYFSLPAQLASLRHSSGSAAIERQIRKYKDSYIQRKLQLAKSNKSLRFESIESYHSWLAKNSCKEIQVLTIADSQHVTKRLKSADILSKHSCRLSVTLQQLRLHGLGLETMETFSIQQLAALQVLSLQWNNLRILNAGEIQPLKNLQALDLRHNQLEFVDMNFLNKLSLLDVSHNPVTSIKNLEIGANSRGAIFSFKNTTLESIDFCYTHLPRIRETTYAKIYVGVGHTIKCTCPFLALQDYIIGNGCIRMSVEATECVRETPNDWLCSKMPTRRDKLIN</sequence>
<dbReference type="OrthoDB" id="1600340at2759"/>
<dbReference type="InterPro" id="IPR032675">
    <property type="entry name" value="LRR_dom_sf"/>
</dbReference>
<dbReference type="PANTHER" id="PTHR24366:SF96">
    <property type="entry name" value="LEUCINE RICH REPEAT CONTAINING 53"/>
    <property type="match status" value="1"/>
</dbReference>
<proteinExistence type="predicted"/>
<keyword evidence="2" id="KW-0677">Repeat</keyword>
<protein>
    <submittedName>
        <fullName evidence="3">Uncharacterized protein</fullName>
    </submittedName>
</protein>
<dbReference type="InterPro" id="IPR001611">
    <property type="entry name" value="Leu-rich_rpt"/>
</dbReference>
<accession>A0A7J7KD98</accession>
<dbReference type="SUPFAM" id="SSF52058">
    <property type="entry name" value="L domain-like"/>
    <property type="match status" value="1"/>
</dbReference>
<dbReference type="InterPro" id="IPR003591">
    <property type="entry name" value="Leu-rich_rpt_typical-subtyp"/>
</dbReference>
<dbReference type="PANTHER" id="PTHR24366">
    <property type="entry name" value="IG(IMMUNOGLOBULIN) AND LRR(LEUCINE RICH REPEAT) DOMAINS"/>
    <property type="match status" value="1"/>
</dbReference>
<dbReference type="Proteomes" id="UP000593567">
    <property type="component" value="Unassembled WGS sequence"/>
</dbReference>
<evidence type="ECO:0000256" key="1">
    <source>
        <dbReference type="ARBA" id="ARBA00022614"/>
    </source>
</evidence>
<organism evidence="3 4">
    <name type="scientific">Bugula neritina</name>
    <name type="common">Brown bryozoan</name>
    <name type="synonym">Sertularia neritina</name>
    <dbReference type="NCBI Taxonomy" id="10212"/>
    <lineage>
        <taxon>Eukaryota</taxon>
        <taxon>Metazoa</taxon>
        <taxon>Spiralia</taxon>
        <taxon>Lophotrochozoa</taxon>
        <taxon>Bryozoa</taxon>
        <taxon>Gymnolaemata</taxon>
        <taxon>Cheilostomatida</taxon>
        <taxon>Flustrina</taxon>
        <taxon>Buguloidea</taxon>
        <taxon>Bugulidae</taxon>
        <taxon>Bugula</taxon>
    </lineage>
</organism>